<reference evidence="3 4" key="1">
    <citation type="submission" date="2014-04" db="EMBL/GenBank/DDBJ databases">
        <authorList>
            <consortium name="DOE Joint Genome Institute"/>
            <person name="Kuo A."/>
            <person name="Ruytinx J."/>
            <person name="Rineau F."/>
            <person name="Colpaert J."/>
            <person name="Kohler A."/>
            <person name="Nagy L.G."/>
            <person name="Floudas D."/>
            <person name="Copeland A."/>
            <person name="Barry K.W."/>
            <person name="Cichocki N."/>
            <person name="Veneault-Fourrey C."/>
            <person name="LaButti K."/>
            <person name="Lindquist E.A."/>
            <person name="Lipzen A."/>
            <person name="Lundell T."/>
            <person name="Morin E."/>
            <person name="Murat C."/>
            <person name="Sun H."/>
            <person name="Tunlid A."/>
            <person name="Henrissat B."/>
            <person name="Grigoriev I.V."/>
            <person name="Hibbett D.S."/>
            <person name="Martin F."/>
            <person name="Nordberg H.P."/>
            <person name="Cantor M.N."/>
            <person name="Hua S.X."/>
        </authorList>
    </citation>
    <scope>NUCLEOTIDE SEQUENCE [LARGE SCALE GENOMIC DNA]</scope>
    <source>
        <strain evidence="3 4">UH-Slu-Lm8-n1</strain>
    </source>
</reference>
<dbReference type="InterPro" id="IPR027417">
    <property type="entry name" value="P-loop_NTPase"/>
</dbReference>
<keyword evidence="1" id="KW-0677">Repeat</keyword>
<feature type="domain" description="Nephrocystin 3-like N-terminal" evidence="2">
    <location>
        <begin position="99"/>
        <end position="275"/>
    </location>
</feature>
<accession>A0A0D0AZT9</accession>
<dbReference type="EMBL" id="KN835458">
    <property type="protein sequence ID" value="KIK37338.1"/>
    <property type="molecule type" value="Genomic_DNA"/>
</dbReference>
<evidence type="ECO:0000313" key="3">
    <source>
        <dbReference type="EMBL" id="KIK37338.1"/>
    </source>
</evidence>
<sequence length="348" mass="39556">MSEICEKIVRQTLECADVVVHYSDMKSFWRRLRKHVFDETEATIQRHNEVLDNLIQQFRDKMALTNTETVHRIAEDQDINGMEYVRGAGRNTAKNCLPGTREDILSDIKCWIHSTGEDEPHILWLSGTAGKGKSAIAHTIANWSHEHGGMRACFCFDHTREAKRHHEKIFTTIARDLADCDITVRRALARAVRDDNKLKHTIDVSRQWQELVVGPMREASKAITAPMQIIIDALDESGDAYTREHILDLLSQKTDTSSSQPAELPANARIIIISRPLQDIRDALDASHVRHISMDDIPPASTHNDIQLYISKRLAGLRNFNDAHFNTLTEKSAAMLKTELDKVHGFQK</sequence>
<dbReference type="InParanoid" id="A0A0D0AZT9"/>
<dbReference type="STRING" id="930992.A0A0D0AZT9"/>
<name>A0A0D0AZT9_9AGAM</name>
<organism evidence="3 4">
    <name type="scientific">Suillus luteus UH-Slu-Lm8-n1</name>
    <dbReference type="NCBI Taxonomy" id="930992"/>
    <lineage>
        <taxon>Eukaryota</taxon>
        <taxon>Fungi</taxon>
        <taxon>Dikarya</taxon>
        <taxon>Basidiomycota</taxon>
        <taxon>Agaricomycotina</taxon>
        <taxon>Agaricomycetes</taxon>
        <taxon>Agaricomycetidae</taxon>
        <taxon>Boletales</taxon>
        <taxon>Suillineae</taxon>
        <taxon>Suillaceae</taxon>
        <taxon>Suillus</taxon>
    </lineage>
</organism>
<dbReference type="OrthoDB" id="5106486at2759"/>
<dbReference type="PANTHER" id="PTHR10039:SF14">
    <property type="entry name" value="NACHT DOMAIN-CONTAINING PROTEIN"/>
    <property type="match status" value="1"/>
</dbReference>
<dbReference type="PANTHER" id="PTHR10039">
    <property type="entry name" value="AMELOGENIN"/>
    <property type="match status" value="1"/>
</dbReference>
<dbReference type="AlphaFoldDB" id="A0A0D0AZT9"/>
<dbReference type="Proteomes" id="UP000054485">
    <property type="component" value="Unassembled WGS sequence"/>
</dbReference>
<reference evidence="4" key="2">
    <citation type="submission" date="2015-01" db="EMBL/GenBank/DDBJ databases">
        <title>Evolutionary Origins and Diversification of the Mycorrhizal Mutualists.</title>
        <authorList>
            <consortium name="DOE Joint Genome Institute"/>
            <consortium name="Mycorrhizal Genomics Consortium"/>
            <person name="Kohler A."/>
            <person name="Kuo A."/>
            <person name="Nagy L.G."/>
            <person name="Floudas D."/>
            <person name="Copeland A."/>
            <person name="Barry K.W."/>
            <person name="Cichocki N."/>
            <person name="Veneault-Fourrey C."/>
            <person name="LaButti K."/>
            <person name="Lindquist E.A."/>
            <person name="Lipzen A."/>
            <person name="Lundell T."/>
            <person name="Morin E."/>
            <person name="Murat C."/>
            <person name="Riley R."/>
            <person name="Ohm R."/>
            <person name="Sun H."/>
            <person name="Tunlid A."/>
            <person name="Henrissat B."/>
            <person name="Grigoriev I.V."/>
            <person name="Hibbett D.S."/>
            <person name="Martin F."/>
        </authorList>
    </citation>
    <scope>NUCLEOTIDE SEQUENCE [LARGE SCALE GENOMIC DNA]</scope>
    <source>
        <strain evidence="4">UH-Slu-Lm8-n1</strain>
    </source>
</reference>
<keyword evidence="4" id="KW-1185">Reference proteome</keyword>
<evidence type="ECO:0000256" key="1">
    <source>
        <dbReference type="ARBA" id="ARBA00022737"/>
    </source>
</evidence>
<dbReference type="InterPro" id="IPR056884">
    <property type="entry name" value="NPHP3-like_N"/>
</dbReference>
<dbReference type="SUPFAM" id="SSF52540">
    <property type="entry name" value="P-loop containing nucleoside triphosphate hydrolases"/>
    <property type="match status" value="1"/>
</dbReference>
<evidence type="ECO:0000259" key="2">
    <source>
        <dbReference type="Pfam" id="PF24883"/>
    </source>
</evidence>
<proteinExistence type="predicted"/>
<protein>
    <recommendedName>
        <fullName evidence="2">Nephrocystin 3-like N-terminal domain-containing protein</fullName>
    </recommendedName>
</protein>
<gene>
    <name evidence="3" type="ORF">CY34DRAFT_92913</name>
</gene>
<dbReference type="Gene3D" id="3.40.50.300">
    <property type="entry name" value="P-loop containing nucleotide triphosphate hydrolases"/>
    <property type="match status" value="1"/>
</dbReference>
<dbReference type="HOGENOM" id="CLU_000288_6_0_1"/>
<evidence type="ECO:0000313" key="4">
    <source>
        <dbReference type="Proteomes" id="UP000054485"/>
    </source>
</evidence>
<dbReference type="Pfam" id="PF24883">
    <property type="entry name" value="NPHP3_N"/>
    <property type="match status" value="1"/>
</dbReference>